<evidence type="ECO:0000256" key="1">
    <source>
        <dbReference type="SAM" id="MobiDB-lite"/>
    </source>
</evidence>
<name>A0A9W7B8X5_9STRA</name>
<dbReference type="Proteomes" id="UP001162640">
    <property type="component" value="Unassembled WGS sequence"/>
</dbReference>
<reference evidence="3" key="1">
    <citation type="journal article" date="2023" name="Commun. Biol.">
        <title>Genome analysis of Parmales, the sister group of diatoms, reveals the evolutionary specialization of diatoms from phago-mixotrophs to photoautotrophs.</title>
        <authorList>
            <person name="Ban H."/>
            <person name="Sato S."/>
            <person name="Yoshikawa S."/>
            <person name="Yamada K."/>
            <person name="Nakamura Y."/>
            <person name="Ichinomiya M."/>
            <person name="Sato N."/>
            <person name="Blanc-Mathieu R."/>
            <person name="Endo H."/>
            <person name="Kuwata A."/>
            <person name="Ogata H."/>
        </authorList>
    </citation>
    <scope>NUCLEOTIDE SEQUENCE [LARGE SCALE GENOMIC DNA]</scope>
</reference>
<dbReference type="EMBL" id="BLQM01000307">
    <property type="protein sequence ID" value="GMH81999.1"/>
    <property type="molecule type" value="Genomic_DNA"/>
</dbReference>
<protein>
    <submittedName>
        <fullName evidence="2">Uncharacterized protein</fullName>
    </submittedName>
</protein>
<organism evidence="2 3">
    <name type="scientific">Triparma laevis f. inornata</name>
    <dbReference type="NCBI Taxonomy" id="1714386"/>
    <lineage>
        <taxon>Eukaryota</taxon>
        <taxon>Sar</taxon>
        <taxon>Stramenopiles</taxon>
        <taxon>Ochrophyta</taxon>
        <taxon>Bolidophyceae</taxon>
        <taxon>Parmales</taxon>
        <taxon>Triparmaceae</taxon>
        <taxon>Triparma</taxon>
    </lineage>
</organism>
<sequence length="74" mass="8234">MRPQTPSLSPKSLKRPKTTTDEVPESTALSSTSLKHLENLASGEGFSEYFQSLFSAGYKYERLRKSKPGELSPK</sequence>
<comment type="caution">
    <text evidence="2">The sequence shown here is derived from an EMBL/GenBank/DDBJ whole genome shotgun (WGS) entry which is preliminary data.</text>
</comment>
<dbReference type="AlphaFoldDB" id="A0A9W7B8X5"/>
<evidence type="ECO:0000313" key="3">
    <source>
        <dbReference type="Proteomes" id="UP001162640"/>
    </source>
</evidence>
<evidence type="ECO:0000313" key="2">
    <source>
        <dbReference type="EMBL" id="GMH81999.1"/>
    </source>
</evidence>
<accession>A0A9W7B8X5</accession>
<feature type="region of interest" description="Disordered" evidence="1">
    <location>
        <begin position="1"/>
        <end position="30"/>
    </location>
</feature>
<proteinExistence type="predicted"/>
<gene>
    <name evidence="2" type="ORF">TL16_g09114</name>
</gene>
<feature type="compositionally biased region" description="Polar residues" evidence="1">
    <location>
        <begin position="1"/>
        <end position="10"/>
    </location>
</feature>